<proteinExistence type="predicted"/>
<dbReference type="Proteomes" id="UP000576087">
    <property type="component" value="Unassembled WGS sequence"/>
</dbReference>
<accession>A0A7W6V2N9</accession>
<evidence type="ECO:0000313" key="5">
    <source>
        <dbReference type="Proteomes" id="UP000524535"/>
    </source>
</evidence>
<sequence>MQILIINPNSLLEATEAIDESIAEMRLAGAPQLRVERPEDGAFSRLME</sequence>
<dbReference type="RefSeq" id="WP_183826532.1">
    <property type="nucleotide sequence ID" value="NZ_JACIGW010000004.1"/>
</dbReference>
<dbReference type="Proteomes" id="UP000524535">
    <property type="component" value="Unassembled WGS sequence"/>
</dbReference>
<dbReference type="AlphaFoldDB" id="A0A7W6V2N9"/>
<evidence type="ECO:0000313" key="3">
    <source>
        <dbReference type="EMBL" id="MBB4447752.1"/>
    </source>
</evidence>
<dbReference type="EMBL" id="JACIGY010000005">
    <property type="protein sequence ID" value="MBB4413310.1"/>
    <property type="molecule type" value="Genomic_DNA"/>
</dbReference>
<evidence type="ECO:0000313" key="6">
    <source>
        <dbReference type="Proteomes" id="UP000576087"/>
    </source>
</evidence>
<reference evidence="4 5" key="1">
    <citation type="submission" date="2020-08" db="EMBL/GenBank/DDBJ databases">
        <title>Genomic Encyclopedia of Type Strains, Phase IV (KMG-V): Genome sequencing to study the core and pangenomes of soil and plant-associated prokaryotes.</title>
        <authorList>
            <person name="Whitman W."/>
        </authorList>
    </citation>
    <scope>NUCLEOTIDE SEQUENCE [LARGE SCALE GENOMIC DNA]</scope>
    <source>
        <strain evidence="2 5">SEMIA 444</strain>
        <strain evidence="1 4">SEMIA 448</strain>
        <strain evidence="3 6">SEMIA 452</strain>
    </source>
</reference>
<evidence type="ECO:0000313" key="1">
    <source>
        <dbReference type="EMBL" id="MBB4350131.1"/>
    </source>
</evidence>
<organism evidence="3 6">
    <name type="scientific">Aliirhizobium cellulosilyticum</name>
    <dbReference type="NCBI Taxonomy" id="393664"/>
    <lineage>
        <taxon>Bacteria</taxon>
        <taxon>Pseudomonadati</taxon>
        <taxon>Pseudomonadota</taxon>
        <taxon>Alphaproteobacteria</taxon>
        <taxon>Hyphomicrobiales</taxon>
        <taxon>Rhizobiaceae</taxon>
        <taxon>Aliirhizobium</taxon>
    </lineage>
</organism>
<keyword evidence="5" id="KW-1185">Reference proteome</keyword>
<protein>
    <submittedName>
        <fullName evidence="3">Asp/Glu/hydantoin racemase</fullName>
    </submittedName>
</protein>
<dbReference type="Proteomes" id="UP000520770">
    <property type="component" value="Unassembled WGS sequence"/>
</dbReference>
<comment type="caution">
    <text evidence="3">The sequence shown here is derived from an EMBL/GenBank/DDBJ whole genome shotgun (WGS) entry which is preliminary data.</text>
</comment>
<gene>
    <name evidence="2" type="ORF">GGE31_003836</name>
    <name evidence="1" type="ORF">GGE33_003894</name>
    <name evidence="3" type="ORF">GGE35_003587</name>
</gene>
<dbReference type="EMBL" id="JACIHM010000005">
    <property type="protein sequence ID" value="MBB4447752.1"/>
    <property type="molecule type" value="Genomic_DNA"/>
</dbReference>
<name>A0A7W6V2N9_9HYPH</name>
<evidence type="ECO:0000313" key="4">
    <source>
        <dbReference type="Proteomes" id="UP000520770"/>
    </source>
</evidence>
<dbReference type="EMBL" id="JACIGW010000004">
    <property type="protein sequence ID" value="MBB4350131.1"/>
    <property type="molecule type" value="Genomic_DNA"/>
</dbReference>
<evidence type="ECO:0000313" key="2">
    <source>
        <dbReference type="EMBL" id="MBB4413310.1"/>
    </source>
</evidence>